<protein>
    <submittedName>
        <fullName evidence="2">DNA-dependent ATPase fun30</fullName>
        <ecNumber evidence="2">3.6.4.12</ecNumber>
    </submittedName>
</protein>
<feature type="region of interest" description="Disordered" evidence="1">
    <location>
        <begin position="162"/>
        <end position="221"/>
    </location>
</feature>
<feature type="compositionally biased region" description="Acidic residues" evidence="1">
    <location>
        <begin position="193"/>
        <end position="205"/>
    </location>
</feature>
<comment type="caution">
    <text evidence="2">The sequence shown here is derived from an EMBL/GenBank/DDBJ whole genome shotgun (WGS) entry which is preliminary data.</text>
</comment>
<feature type="compositionally biased region" description="Basic and acidic residues" evidence="1">
    <location>
        <begin position="176"/>
        <end position="192"/>
    </location>
</feature>
<dbReference type="GO" id="GO:0003678">
    <property type="term" value="F:DNA helicase activity"/>
    <property type="evidence" value="ECO:0007669"/>
    <property type="project" value="UniProtKB-EC"/>
</dbReference>
<dbReference type="GO" id="GO:0016787">
    <property type="term" value="F:hydrolase activity"/>
    <property type="evidence" value="ECO:0007669"/>
    <property type="project" value="UniProtKB-KW"/>
</dbReference>
<evidence type="ECO:0000313" key="3">
    <source>
        <dbReference type="Proteomes" id="UP001168146"/>
    </source>
</evidence>
<evidence type="ECO:0000256" key="1">
    <source>
        <dbReference type="SAM" id="MobiDB-lite"/>
    </source>
</evidence>
<sequence length="221" mass="24835">MAQAQPPGLPATLHSHPPAIKARYASPPGGWECCSCFHEDADARSDYNPTGQRTCGCGHEHCEHCARFEFDLDDYMCPSKSTTPPAVRAMEYELDDIGDYLTRRKVEGMREVVAESVQRCHTALVRSRGNVKDALLWLAETRTEVRPERKLAINVVDTRGTMSRVEKASSPMQQSKRSEQENADWEPSRETEAEVEASTSDDEDPIVVPSSRRKRRKKTEG</sequence>
<accession>A0AAN6FI76</accession>
<dbReference type="EC" id="3.6.4.12" evidence="2"/>
<reference evidence="2" key="1">
    <citation type="submission" date="2021-12" db="EMBL/GenBank/DDBJ databases">
        <title>Black yeast isolated from Biological Soil Crust.</title>
        <authorList>
            <person name="Kurbessoian T."/>
        </authorList>
    </citation>
    <scope>NUCLEOTIDE SEQUENCE</scope>
    <source>
        <strain evidence="2">CCFEE 5208</strain>
    </source>
</reference>
<dbReference type="EMBL" id="JASUXU010000046">
    <property type="protein sequence ID" value="KAK0317085.1"/>
    <property type="molecule type" value="Genomic_DNA"/>
</dbReference>
<dbReference type="AlphaFoldDB" id="A0AAN6FI76"/>
<evidence type="ECO:0000313" key="2">
    <source>
        <dbReference type="EMBL" id="KAK0317085.1"/>
    </source>
</evidence>
<gene>
    <name evidence="2" type="primary">FUN30_2</name>
    <name evidence="2" type="ORF">LTR82_011954</name>
</gene>
<keyword evidence="2" id="KW-0378">Hydrolase</keyword>
<proteinExistence type="predicted"/>
<organism evidence="2 3">
    <name type="scientific">Friedmanniomyces endolithicus</name>
    <dbReference type="NCBI Taxonomy" id="329885"/>
    <lineage>
        <taxon>Eukaryota</taxon>
        <taxon>Fungi</taxon>
        <taxon>Dikarya</taxon>
        <taxon>Ascomycota</taxon>
        <taxon>Pezizomycotina</taxon>
        <taxon>Dothideomycetes</taxon>
        <taxon>Dothideomycetidae</taxon>
        <taxon>Mycosphaerellales</taxon>
        <taxon>Teratosphaeriaceae</taxon>
        <taxon>Friedmanniomyces</taxon>
    </lineage>
</organism>
<dbReference type="Proteomes" id="UP001168146">
    <property type="component" value="Unassembled WGS sequence"/>
</dbReference>
<name>A0AAN6FI76_9PEZI</name>
<feature type="compositionally biased region" description="Basic residues" evidence="1">
    <location>
        <begin position="211"/>
        <end position="221"/>
    </location>
</feature>